<gene>
    <name evidence="1" type="ORF">L0C25_15955</name>
</gene>
<evidence type="ECO:0000313" key="2">
    <source>
        <dbReference type="Proteomes" id="UP001164390"/>
    </source>
</evidence>
<dbReference type="RefSeq" id="WP_271632675.1">
    <property type="nucleotide sequence ID" value="NZ_CP094970.1"/>
</dbReference>
<dbReference type="Proteomes" id="UP001164390">
    <property type="component" value="Chromosome"/>
</dbReference>
<reference evidence="1" key="1">
    <citation type="submission" date="2022-01" db="EMBL/GenBank/DDBJ databases">
        <title>Nocardioidaceae gen. sp. A5X3R13.</title>
        <authorList>
            <person name="Lopez Marin M.A."/>
            <person name="Uhlik O."/>
        </authorList>
    </citation>
    <scope>NUCLEOTIDE SEQUENCE</scope>
    <source>
        <strain evidence="1">A5X3R13</strain>
    </source>
</reference>
<dbReference type="NCBIfam" id="TIGR03089">
    <property type="entry name" value="TIGR03089 family protein"/>
    <property type="match status" value="1"/>
</dbReference>
<proteinExistence type="predicted"/>
<keyword evidence="2" id="KW-1185">Reference proteome</keyword>
<dbReference type="AlphaFoldDB" id="A0AA46YKJ5"/>
<dbReference type="EMBL" id="CP094970">
    <property type="protein sequence ID" value="UYM04033.1"/>
    <property type="molecule type" value="Genomic_DNA"/>
</dbReference>
<sequence length="246" mass="25821">MTIPNLLADAVARDPARPLLTFYDLATGERVELSRATTANWVAKTANMLQDSLAAGPASTVAIDLPPHWERAVWMLAAWEVGCVVHLSPTDTAYDVAVVGPEALDATLPSADEVVALSLRPLGARFAGPLPPGVIDYNAEVLGHGDHFAAYDPPGKQTAAVVVSGDEWNHDDCVAAAERRAAGWRATAPPRVLTGGPTADADTVEILLGALAADGSVVLVAHPRDDRLDALKTDEHVTVVDALHGR</sequence>
<dbReference type="Gene3D" id="3.40.50.12780">
    <property type="entry name" value="N-terminal domain of ligase-like"/>
    <property type="match status" value="1"/>
</dbReference>
<protein>
    <submittedName>
        <fullName evidence="1">TIGR03089 family protein</fullName>
    </submittedName>
</protein>
<name>A0AA46YKJ5_9ACTN</name>
<dbReference type="InterPro" id="IPR042099">
    <property type="entry name" value="ANL_N_sf"/>
</dbReference>
<dbReference type="KEGG" id="sgrg:L0C25_15955"/>
<organism evidence="1 2">
    <name type="scientific">Solicola gregarius</name>
    <dbReference type="NCBI Taxonomy" id="2908642"/>
    <lineage>
        <taxon>Bacteria</taxon>
        <taxon>Bacillati</taxon>
        <taxon>Actinomycetota</taxon>
        <taxon>Actinomycetes</taxon>
        <taxon>Propionibacteriales</taxon>
        <taxon>Nocardioidaceae</taxon>
        <taxon>Solicola</taxon>
    </lineage>
</organism>
<dbReference type="InterPro" id="IPR017523">
    <property type="entry name" value="Rv3268"/>
</dbReference>
<dbReference type="SUPFAM" id="SSF56801">
    <property type="entry name" value="Acetyl-CoA synthetase-like"/>
    <property type="match status" value="1"/>
</dbReference>
<evidence type="ECO:0000313" key="1">
    <source>
        <dbReference type="EMBL" id="UYM04033.1"/>
    </source>
</evidence>
<accession>A0AA46YKJ5</accession>